<evidence type="ECO:0000256" key="1">
    <source>
        <dbReference type="SAM" id="Phobius"/>
    </source>
</evidence>
<proteinExistence type="predicted"/>
<keyword evidence="1" id="KW-0472">Membrane</keyword>
<organism evidence="2 3">
    <name type="scientific">Candidatus Falkowbacteria bacterium CG02_land_8_20_14_3_00_36_14</name>
    <dbReference type="NCBI Taxonomy" id="1974560"/>
    <lineage>
        <taxon>Bacteria</taxon>
        <taxon>Candidatus Falkowiibacteriota</taxon>
    </lineage>
</organism>
<dbReference type="EMBL" id="PETS01000124">
    <property type="protein sequence ID" value="PIV50537.1"/>
    <property type="molecule type" value="Genomic_DNA"/>
</dbReference>
<sequence length="225" mass="25791">MKKKFWERFAINDLQKLKKLDSIANRVIYTGGWTLLSAFLLALIFGIVSIIPSCKWKLPFIIAFCLFIFSGVCTFVSIGIHNYVSRCIELKKFKRCKCCSAPSPEIDSLFTLCEKCFENKIEGDIIKVLEIIDEAEKRISASAELRLKEQIHGTREWVSKNLPDTFRLFVQQGILTKLKIYFPQAMPFNPSNFTQYPVNSNLTELNIPSEGLKILKVIIGNKKQN</sequence>
<name>A0A2M7DL67_9BACT</name>
<dbReference type="AlphaFoldDB" id="A0A2M7DL67"/>
<accession>A0A2M7DL67</accession>
<feature type="transmembrane region" description="Helical" evidence="1">
    <location>
        <begin position="27"/>
        <end position="52"/>
    </location>
</feature>
<dbReference type="Proteomes" id="UP000228896">
    <property type="component" value="Unassembled WGS sequence"/>
</dbReference>
<gene>
    <name evidence="2" type="ORF">COS18_04775</name>
</gene>
<feature type="transmembrane region" description="Helical" evidence="1">
    <location>
        <begin position="58"/>
        <end position="84"/>
    </location>
</feature>
<protein>
    <submittedName>
        <fullName evidence="2">Uncharacterized protein</fullName>
    </submittedName>
</protein>
<keyword evidence="1" id="KW-1133">Transmembrane helix</keyword>
<reference evidence="3" key="1">
    <citation type="submission" date="2017-09" db="EMBL/GenBank/DDBJ databases">
        <title>Depth-based differentiation of microbial function through sediment-hosted aquifers and enrichment of novel symbionts in the deep terrestrial subsurface.</title>
        <authorList>
            <person name="Probst A.J."/>
            <person name="Ladd B."/>
            <person name="Jarett J.K."/>
            <person name="Geller-Mcgrath D.E."/>
            <person name="Sieber C.M.K."/>
            <person name="Emerson J.B."/>
            <person name="Anantharaman K."/>
            <person name="Thomas B.C."/>
            <person name="Malmstrom R."/>
            <person name="Stieglmeier M."/>
            <person name="Klingl A."/>
            <person name="Woyke T."/>
            <person name="Ryan C.M."/>
            <person name="Banfield J.F."/>
        </authorList>
    </citation>
    <scope>NUCLEOTIDE SEQUENCE [LARGE SCALE GENOMIC DNA]</scope>
</reference>
<evidence type="ECO:0000313" key="3">
    <source>
        <dbReference type="Proteomes" id="UP000228896"/>
    </source>
</evidence>
<evidence type="ECO:0000313" key="2">
    <source>
        <dbReference type="EMBL" id="PIV50537.1"/>
    </source>
</evidence>
<keyword evidence="1" id="KW-0812">Transmembrane</keyword>
<comment type="caution">
    <text evidence="2">The sequence shown here is derived from an EMBL/GenBank/DDBJ whole genome shotgun (WGS) entry which is preliminary data.</text>
</comment>